<dbReference type="RefSeq" id="WP_166340952.1">
    <property type="nucleotide sequence ID" value="NZ_CP088280.1"/>
</dbReference>
<evidence type="ECO:0000313" key="1">
    <source>
        <dbReference type="EMBL" id="NYY87082.1"/>
    </source>
</evidence>
<proteinExistence type="predicted"/>
<organism evidence="1">
    <name type="scientific">Bradyrhizobium barranii subsp. barranii</name>
    <dbReference type="NCBI Taxonomy" id="2823807"/>
    <lineage>
        <taxon>Bacteria</taxon>
        <taxon>Pseudomonadati</taxon>
        <taxon>Pseudomonadota</taxon>
        <taxon>Alphaproteobacteria</taxon>
        <taxon>Hyphomicrobiales</taxon>
        <taxon>Nitrobacteraceae</taxon>
        <taxon>Bradyrhizobium</taxon>
        <taxon>Bradyrhizobium barranii</taxon>
    </lineage>
</organism>
<evidence type="ECO:0000313" key="2">
    <source>
        <dbReference type="EMBL" id="UGX96762.1"/>
    </source>
</evidence>
<reference evidence="2 3" key="3">
    <citation type="journal article" date="2022" name="Int. J. Syst. Evol. Microbiol.">
        <title>Strains of Bradyrhizobium barranii sp. nov. associated with legumes native to Canada are symbionts of soybeans and belong to different subspecies (subsp. barranii subsp. nov. and subsp. apii subsp. nov.) and symbiovars (sv. glycinearum and sv. septentrionale).</title>
        <authorList>
            <person name="Bromfield E.S.P."/>
            <person name="Cloutier S."/>
            <person name="Wasai-Hara S."/>
            <person name="Minamisawa K."/>
        </authorList>
    </citation>
    <scope>NUCLEOTIDE SEQUENCE [LARGE SCALE GENOMIC DNA]</scope>
    <source>
        <strain evidence="2 3">323S2</strain>
    </source>
</reference>
<evidence type="ECO:0000313" key="3">
    <source>
        <dbReference type="Proteomes" id="UP000564836"/>
    </source>
</evidence>
<reference evidence="1" key="2">
    <citation type="submission" date="2020-06" db="EMBL/GenBank/DDBJ databases">
        <title>Whole Genome Sequence of Bradyrhizobium sp. Strain 323S2.</title>
        <authorList>
            <person name="Bromfield E.S.P."/>
        </authorList>
    </citation>
    <scope>NUCLEOTIDE SEQUENCE [LARGE SCALE GENOMIC DNA]</scope>
    <source>
        <strain evidence="1">323S2</strain>
    </source>
</reference>
<gene>
    <name evidence="2" type="ORF">G6321_00017110</name>
    <name evidence="1" type="ORF">G6321_01165</name>
</gene>
<dbReference type="EMBL" id="CP088280">
    <property type="protein sequence ID" value="UGX96762.1"/>
    <property type="molecule type" value="Genomic_DNA"/>
</dbReference>
<dbReference type="Proteomes" id="UP000564836">
    <property type="component" value="Chromosome"/>
</dbReference>
<protein>
    <submittedName>
        <fullName evidence="1">Uncharacterized protein</fullName>
    </submittedName>
</protein>
<dbReference type="AlphaFoldDB" id="A0A7Z0Q646"/>
<sequence length="76" mass="8658">MASTRTDLGRKSAPLLTERYEVMFPAVLPHAIQVAAERALMTPAEYVRRSVIDKLLSDGIDLRRPERIRTRYGFSP</sequence>
<accession>A0A7Z0Q646</accession>
<name>A0A7Z0Q646_9BRAD</name>
<reference evidence="2 3" key="1">
    <citation type="journal article" date="2017" name="Syst. Appl. Microbiol.">
        <title>Soybeans inoculated with root zone soils of Canadian native legumes harbour diverse and novel Bradyrhizobium spp. that possess agricultural potential.</title>
        <authorList>
            <person name="Bromfield E.S.P."/>
            <person name="Cloutier S."/>
            <person name="Tambong J.T."/>
            <person name="Tran Thi T.V."/>
        </authorList>
    </citation>
    <scope>NUCLEOTIDE SEQUENCE [LARGE SCALE GENOMIC DNA]</scope>
    <source>
        <strain evidence="2 3">323S2</strain>
    </source>
</reference>
<dbReference type="EMBL" id="JACBFH010000001">
    <property type="protein sequence ID" value="NYY87082.1"/>
    <property type="molecule type" value="Genomic_DNA"/>
</dbReference>